<dbReference type="AlphaFoldDB" id="A0A1I7TJ56"/>
<feature type="transmembrane region" description="Helical" evidence="1">
    <location>
        <begin position="178"/>
        <end position="202"/>
    </location>
</feature>
<keyword evidence="1" id="KW-1133">Transmembrane helix</keyword>
<evidence type="ECO:0000313" key="3">
    <source>
        <dbReference type="WBParaSite" id="Csp11.Scaffold626.g6441.t1"/>
    </source>
</evidence>
<accession>A0A1I7TJ56</accession>
<dbReference type="WBParaSite" id="Csp11.Scaffold626.g6441.t1">
    <property type="protein sequence ID" value="Csp11.Scaffold626.g6441.t1"/>
    <property type="gene ID" value="Csp11.Scaffold626.g6441"/>
</dbReference>
<feature type="transmembrane region" description="Helical" evidence="1">
    <location>
        <begin position="99"/>
        <end position="124"/>
    </location>
</feature>
<reference evidence="3" key="1">
    <citation type="submission" date="2016-11" db="UniProtKB">
        <authorList>
            <consortium name="WormBaseParasite"/>
        </authorList>
    </citation>
    <scope>IDENTIFICATION</scope>
</reference>
<sequence>MPGSINSVPESPQIMKYCLSVVFLVFSLCLAAYGYANNAWIVLSKDNDEFQRGVRGLDCFKENEPIQKIACLPWGAENKTSKFPVPFVQVEDPSILVHIGYYLALVILFSQLFWLCYTVGHCISCRFCRRVEVYKLAFFHAMVTVVGFWIILFVIFIVEAFSENILPENLKKPEWKYSIGSGCWFFFAGGLFPFIAALFCLFKDQMEKSQEKLLQLIRRRRNGAGHVELSQLEPKN</sequence>
<dbReference type="Proteomes" id="UP000095282">
    <property type="component" value="Unplaced"/>
</dbReference>
<keyword evidence="1" id="KW-0472">Membrane</keyword>
<dbReference type="STRING" id="1561998.A0A1I7TJ56"/>
<name>A0A1I7TJ56_9PELO</name>
<feature type="transmembrane region" description="Helical" evidence="1">
    <location>
        <begin position="17"/>
        <end position="36"/>
    </location>
</feature>
<keyword evidence="1" id="KW-0812">Transmembrane</keyword>
<keyword evidence="2" id="KW-1185">Reference proteome</keyword>
<proteinExistence type="predicted"/>
<feature type="transmembrane region" description="Helical" evidence="1">
    <location>
        <begin position="136"/>
        <end position="158"/>
    </location>
</feature>
<protein>
    <submittedName>
        <fullName evidence="3">Uncharacterized protein</fullName>
    </submittedName>
</protein>
<evidence type="ECO:0000313" key="2">
    <source>
        <dbReference type="Proteomes" id="UP000095282"/>
    </source>
</evidence>
<organism evidence="2 3">
    <name type="scientific">Caenorhabditis tropicalis</name>
    <dbReference type="NCBI Taxonomy" id="1561998"/>
    <lineage>
        <taxon>Eukaryota</taxon>
        <taxon>Metazoa</taxon>
        <taxon>Ecdysozoa</taxon>
        <taxon>Nematoda</taxon>
        <taxon>Chromadorea</taxon>
        <taxon>Rhabditida</taxon>
        <taxon>Rhabditina</taxon>
        <taxon>Rhabditomorpha</taxon>
        <taxon>Rhabditoidea</taxon>
        <taxon>Rhabditidae</taxon>
        <taxon>Peloderinae</taxon>
        <taxon>Caenorhabditis</taxon>
    </lineage>
</organism>
<evidence type="ECO:0000256" key="1">
    <source>
        <dbReference type="SAM" id="Phobius"/>
    </source>
</evidence>
<dbReference type="eggNOG" id="ENOG502THHP">
    <property type="taxonomic scope" value="Eukaryota"/>
</dbReference>